<dbReference type="SMART" id="SM00702">
    <property type="entry name" value="P4Hc"/>
    <property type="match status" value="1"/>
</dbReference>
<sequence length="332" mass="36173">MAVTPLLALLLALIVAPPVSTLAADDVTGRDLVGWLGETYARGGRSDLPDSRMVVLSWHPRIFLYKGILTHDECDFLIEEATSRLERSGVSDSVTGAGGLSDIRTSSGMFYVRGENPVVKRIEERLAMWTMLPVENGEGIQVLRYQKTQKYDAHHDYFSFEGADENGGNRMATVLMYLSAPEEGGETVFPKVPAPPGQTSANFSECGMRGMAVKPVKGDAVLFWSIQPDGRFDAKSLHGSCPVIRGVKWSATKWIHVGHYAMGGEREETVHRVMYVPPPPPAVPGCKNTHKLCQHWSESGECESNPGYMIGHKGAPGACVLACNRCDILKAA</sequence>
<gene>
    <name evidence="17" type="ORF">Agub_g10896</name>
</gene>
<dbReference type="InterPro" id="IPR045054">
    <property type="entry name" value="P4HA-like"/>
</dbReference>
<keyword evidence="11" id="KW-0408">Iron</keyword>
<evidence type="ECO:0000256" key="1">
    <source>
        <dbReference type="ARBA" id="ARBA00001961"/>
    </source>
</evidence>
<comment type="catalytic activity">
    <reaction evidence="14">
        <text>L-prolyl-[collagen] + 2-oxoglutarate + O2 = trans-4-hydroxy-L-prolyl-[collagen] + succinate + CO2</text>
        <dbReference type="Rhea" id="RHEA:18945"/>
        <dbReference type="Rhea" id="RHEA-COMP:11676"/>
        <dbReference type="Rhea" id="RHEA-COMP:11680"/>
        <dbReference type="ChEBI" id="CHEBI:15379"/>
        <dbReference type="ChEBI" id="CHEBI:16526"/>
        <dbReference type="ChEBI" id="CHEBI:16810"/>
        <dbReference type="ChEBI" id="CHEBI:30031"/>
        <dbReference type="ChEBI" id="CHEBI:50342"/>
        <dbReference type="ChEBI" id="CHEBI:61965"/>
        <dbReference type="EC" id="1.14.11.2"/>
    </reaction>
</comment>
<accession>A0AAD3HQN9</accession>
<keyword evidence="6" id="KW-0479">Metal-binding</keyword>
<keyword evidence="12" id="KW-0472">Membrane</keyword>
<organism evidence="17 18">
    <name type="scientific">Astrephomene gubernaculifera</name>
    <dbReference type="NCBI Taxonomy" id="47775"/>
    <lineage>
        <taxon>Eukaryota</taxon>
        <taxon>Viridiplantae</taxon>
        <taxon>Chlorophyta</taxon>
        <taxon>core chlorophytes</taxon>
        <taxon>Chlorophyceae</taxon>
        <taxon>CS clade</taxon>
        <taxon>Chlamydomonadales</taxon>
        <taxon>Astrephomenaceae</taxon>
        <taxon>Astrephomene</taxon>
    </lineage>
</organism>
<evidence type="ECO:0000256" key="12">
    <source>
        <dbReference type="ARBA" id="ARBA00023136"/>
    </source>
</evidence>
<protein>
    <recommendedName>
        <fullName evidence="4">procollagen-proline 4-dioxygenase</fullName>
        <ecNumber evidence="4">1.14.11.2</ecNumber>
    </recommendedName>
</protein>
<dbReference type="GO" id="GO:0031418">
    <property type="term" value="F:L-ascorbic acid binding"/>
    <property type="evidence" value="ECO:0007669"/>
    <property type="project" value="InterPro"/>
</dbReference>
<evidence type="ECO:0000256" key="4">
    <source>
        <dbReference type="ARBA" id="ARBA00012269"/>
    </source>
</evidence>
<dbReference type="Proteomes" id="UP001054857">
    <property type="component" value="Unassembled WGS sequence"/>
</dbReference>
<dbReference type="Pfam" id="PF13640">
    <property type="entry name" value="2OG-FeII_Oxy_3"/>
    <property type="match status" value="1"/>
</dbReference>
<evidence type="ECO:0000313" key="17">
    <source>
        <dbReference type="EMBL" id="GFR49100.1"/>
    </source>
</evidence>
<evidence type="ECO:0000313" key="18">
    <source>
        <dbReference type="Proteomes" id="UP001054857"/>
    </source>
</evidence>
<keyword evidence="18" id="KW-1185">Reference proteome</keyword>
<dbReference type="PANTHER" id="PTHR10869">
    <property type="entry name" value="PROLYL 4-HYDROXYLASE ALPHA SUBUNIT"/>
    <property type="match status" value="1"/>
</dbReference>
<evidence type="ECO:0000256" key="5">
    <source>
        <dbReference type="ARBA" id="ARBA00022692"/>
    </source>
</evidence>
<keyword evidence="9" id="KW-1133">Transmembrane helix</keyword>
<feature type="signal peptide" evidence="15">
    <location>
        <begin position="1"/>
        <end position="23"/>
    </location>
</feature>
<dbReference type="PANTHER" id="PTHR10869:SF238">
    <property type="entry name" value="PROLYL 4-HYDROXYLASE 6-RELATED"/>
    <property type="match status" value="1"/>
</dbReference>
<dbReference type="EC" id="1.14.11.2" evidence="4"/>
<dbReference type="PROSITE" id="PS51471">
    <property type="entry name" value="FE2OG_OXY"/>
    <property type="match status" value="1"/>
</dbReference>
<name>A0AAD3HQN9_9CHLO</name>
<proteinExistence type="inferred from homology"/>
<evidence type="ECO:0000256" key="10">
    <source>
        <dbReference type="ARBA" id="ARBA00023002"/>
    </source>
</evidence>
<dbReference type="InterPro" id="IPR044862">
    <property type="entry name" value="Pro_4_hyd_alph_FE2OG_OXY"/>
</dbReference>
<keyword evidence="8" id="KW-0735">Signal-anchor</keyword>
<evidence type="ECO:0000256" key="6">
    <source>
        <dbReference type="ARBA" id="ARBA00022723"/>
    </source>
</evidence>
<evidence type="ECO:0000256" key="13">
    <source>
        <dbReference type="ARBA" id="ARBA00023180"/>
    </source>
</evidence>
<comment type="cofactor">
    <cofactor evidence="1">
        <name>L-ascorbate</name>
        <dbReference type="ChEBI" id="CHEBI:38290"/>
    </cofactor>
</comment>
<evidence type="ECO:0000256" key="2">
    <source>
        <dbReference type="ARBA" id="ARBA00004648"/>
    </source>
</evidence>
<feature type="chain" id="PRO_5042038697" description="procollagen-proline 4-dioxygenase" evidence="15">
    <location>
        <begin position="24"/>
        <end position="332"/>
    </location>
</feature>
<evidence type="ECO:0000256" key="11">
    <source>
        <dbReference type="ARBA" id="ARBA00023004"/>
    </source>
</evidence>
<evidence type="ECO:0000256" key="7">
    <source>
        <dbReference type="ARBA" id="ARBA00022964"/>
    </source>
</evidence>
<comment type="similarity">
    <text evidence="3">Belongs to the P4HA family.</text>
</comment>
<dbReference type="AlphaFoldDB" id="A0AAD3HQN9"/>
<keyword evidence="5" id="KW-0812">Transmembrane</keyword>
<dbReference type="Gene3D" id="2.60.120.620">
    <property type="entry name" value="q2cbj1_9rhob like domain"/>
    <property type="match status" value="1"/>
</dbReference>
<keyword evidence="15" id="KW-0732">Signal</keyword>
<evidence type="ECO:0000256" key="3">
    <source>
        <dbReference type="ARBA" id="ARBA00006511"/>
    </source>
</evidence>
<keyword evidence="13" id="KW-0325">Glycoprotein</keyword>
<comment type="subcellular location">
    <subcellularLocation>
        <location evidence="2">Endoplasmic reticulum membrane</location>
        <topology evidence="2">Single-pass type II membrane protein</topology>
    </subcellularLocation>
</comment>
<evidence type="ECO:0000256" key="8">
    <source>
        <dbReference type="ARBA" id="ARBA00022968"/>
    </source>
</evidence>
<dbReference type="InterPro" id="IPR005123">
    <property type="entry name" value="Oxoglu/Fe-dep_dioxygenase_dom"/>
</dbReference>
<keyword evidence="10" id="KW-0560">Oxidoreductase</keyword>
<evidence type="ECO:0000256" key="9">
    <source>
        <dbReference type="ARBA" id="ARBA00022989"/>
    </source>
</evidence>
<evidence type="ECO:0000256" key="14">
    <source>
        <dbReference type="ARBA" id="ARBA00049169"/>
    </source>
</evidence>
<dbReference type="GO" id="GO:0004656">
    <property type="term" value="F:procollagen-proline 4-dioxygenase activity"/>
    <property type="evidence" value="ECO:0007669"/>
    <property type="project" value="UniProtKB-EC"/>
</dbReference>
<dbReference type="GO" id="GO:0005789">
    <property type="term" value="C:endoplasmic reticulum membrane"/>
    <property type="evidence" value="ECO:0007669"/>
    <property type="project" value="UniProtKB-SubCell"/>
</dbReference>
<reference evidence="17 18" key="1">
    <citation type="journal article" date="2021" name="Sci. Rep.">
        <title>Genome sequencing of the multicellular alga Astrephomene provides insights into convergent evolution of germ-soma differentiation.</title>
        <authorList>
            <person name="Yamashita S."/>
            <person name="Yamamoto K."/>
            <person name="Matsuzaki R."/>
            <person name="Suzuki S."/>
            <person name="Yamaguchi H."/>
            <person name="Hirooka S."/>
            <person name="Minakuchi Y."/>
            <person name="Miyagishima S."/>
            <person name="Kawachi M."/>
            <person name="Toyoda A."/>
            <person name="Nozaki H."/>
        </authorList>
    </citation>
    <scope>NUCLEOTIDE SEQUENCE [LARGE SCALE GENOMIC DNA]</scope>
    <source>
        <strain evidence="17 18">NIES-4017</strain>
    </source>
</reference>
<dbReference type="GO" id="GO:0005506">
    <property type="term" value="F:iron ion binding"/>
    <property type="evidence" value="ECO:0007669"/>
    <property type="project" value="InterPro"/>
</dbReference>
<dbReference type="InterPro" id="IPR006620">
    <property type="entry name" value="Pro_4_hyd_alph"/>
</dbReference>
<comment type="caution">
    <text evidence="17">The sequence shown here is derived from an EMBL/GenBank/DDBJ whole genome shotgun (WGS) entry which is preliminary data.</text>
</comment>
<evidence type="ECO:0000259" key="16">
    <source>
        <dbReference type="PROSITE" id="PS51471"/>
    </source>
</evidence>
<dbReference type="FunFam" id="2.60.120.620:FF:000002">
    <property type="entry name" value="Prolyl 4-hydroxylase 4"/>
    <property type="match status" value="1"/>
</dbReference>
<feature type="domain" description="Fe2OG dioxygenase" evidence="16">
    <location>
        <begin position="136"/>
        <end position="257"/>
    </location>
</feature>
<keyword evidence="7" id="KW-0223">Dioxygenase</keyword>
<dbReference type="EMBL" id="BMAR01000028">
    <property type="protein sequence ID" value="GFR49100.1"/>
    <property type="molecule type" value="Genomic_DNA"/>
</dbReference>
<evidence type="ECO:0000256" key="15">
    <source>
        <dbReference type="SAM" id="SignalP"/>
    </source>
</evidence>